<feature type="signal peptide" evidence="2">
    <location>
        <begin position="1"/>
        <end position="19"/>
    </location>
</feature>
<dbReference type="EMBL" id="CZAP01000006">
    <property type="protein sequence ID" value="CUP48896.1"/>
    <property type="molecule type" value="Genomic_DNA"/>
</dbReference>
<name>A0A174NMQ0_BACT4</name>
<organism evidence="3 4">
    <name type="scientific">Bacteroides thetaiotaomicron</name>
    <dbReference type="NCBI Taxonomy" id="818"/>
    <lineage>
        <taxon>Bacteria</taxon>
        <taxon>Pseudomonadati</taxon>
        <taxon>Bacteroidota</taxon>
        <taxon>Bacteroidia</taxon>
        <taxon>Bacteroidales</taxon>
        <taxon>Bacteroidaceae</taxon>
        <taxon>Bacteroides</taxon>
    </lineage>
</organism>
<dbReference type="Gene3D" id="2.60.40.2630">
    <property type="match status" value="1"/>
</dbReference>
<accession>A0A174NMQ0</accession>
<dbReference type="Proteomes" id="UP000095576">
    <property type="component" value="Unassembled WGS sequence"/>
</dbReference>
<dbReference type="PROSITE" id="PS51257">
    <property type="entry name" value="PROKAR_LIPOPROTEIN"/>
    <property type="match status" value="1"/>
</dbReference>
<dbReference type="Gene3D" id="2.60.40.2620">
    <property type="entry name" value="Fimbrillin-like"/>
    <property type="match status" value="1"/>
</dbReference>
<evidence type="ECO:0000313" key="3">
    <source>
        <dbReference type="EMBL" id="CUP48896.1"/>
    </source>
</evidence>
<dbReference type="InterPro" id="IPR025049">
    <property type="entry name" value="Mfa-like_1"/>
</dbReference>
<dbReference type="CDD" id="cd13120">
    <property type="entry name" value="BF2867_like_N"/>
    <property type="match status" value="1"/>
</dbReference>
<evidence type="ECO:0000256" key="1">
    <source>
        <dbReference type="SAM" id="MobiDB-lite"/>
    </source>
</evidence>
<protein>
    <recommendedName>
        <fullName evidence="5">Fimbrillin family protein</fullName>
    </recommendedName>
</protein>
<reference evidence="3 4" key="1">
    <citation type="submission" date="2015-09" db="EMBL/GenBank/DDBJ databases">
        <authorList>
            <consortium name="Pathogen Informatics"/>
        </authorList>
    </citation>
    <scope>NUCLEOTIDE SEQUENCE [LARGE SCALE GENOMIC DNA]</scope>
    <source>
        <strain evidence="3 4">2789STDY5834899</strain>
    </source>
</reference>
<dbReference type="Pfam" id="PF13149">
    <property type="entry name" value="Mfa_like_1"/>
    <property type="match status" value="1"/>
</dbReference>
<dbReference type="InterPro" id="IPR042278">
    <property type="entry name" value="Mfa-like_1_N"/>
</dbReference>
<evidence type="ECO:0008006" key="5">
    <source>
        <dbReference type="Google" id="ProtNLM"/>
    </source>
</evidence>
<sequence>MKKKFLFIAVAALVMAACSKDEQTAVNRGAAIDFRGAMATRATETVTANLNDIFVTALDKNNANFFTNEQFTKDVDNFFKSSPNSYYWPNDDSELKFFAYAPSSSDLDGTLTIDNLTKTLADFSPKTTIADQKDFVSCKATGKKSVNESAGVALTFKHQLSQIEIKAKNDQDAYRYKVVAVRIGQPVSKGTFDFGTENWNLEMDKVNYTVPDFGEITLNGTPESLMGTGGSAMLIPQQLTAWDAAGDKPNANKGAYLAVKLQITTKAGARVYPAEVVGDYDWAAVPVNTNWEAGKKYVYTLDFTSGAGKVDPEKPNPSDPTDPFKPGDDILGNNAIKFTVQVTEWVEETKDVDM</sequence>
<dbReference type="CDD" id="cd13121">
    <property type="entry name" value="BF2867_like_C"/>
    <property type="match status" value="1"/>
</dbReference>
<gene>
    <name evidence="3" type="ORF">ERS852511_02270</name>
</gene>
<feature type="region of interest" description="Disordered" evidence="1">
    <location>
        <begin position="308"/>
        <end position="330"/>
    </location>
</feature>
<evidence type="ECO:0000313" key="4">
    <source>
        <dbReference type="Proteomes" id="UP000095576"/>
    </source>
</evidence>
<evidence type="ECO:0000256" key="2">
    <source>
        <dbReference type="SAM" id="SignalP"/>
    </source>
</evidence>
<dbReference type="RefSeq" id="WP_055299753.1">
    <property type="nucleotide sequence ID" value="NZ_CZAP01000006.1"/>
</dbReference>
<keyword evidence="2" id="KW-0732">Signal</keyword>
<feature type="chain" id="PRO_5008029092" description="Fimbrillin family protein" evidence="2">
    <location>
        <begin position="20"/>
        <end position="354"/>
    </location>
</feature>
<dbReference type="AlphaFoldDB" id="A0A174NMQ0"/>
<proteinExistence type="predicted"/>